<reference evidence="2 3" key="1">
    <citation type="submission" date="2020-10" db="EMBL/GenBank/DDBJ databases">
        <title>Phylogeny of dyella-like bacteria.</title>
        <authorList>
            <person name="Fu J."/>
        </authorList>
    </citation>
    <scope>NUCLEOTIDE SEQUENCE [LARGE SCALE GENOMIC DNA]</scope>
    <source>
        <strain evidence="2 3">JP1</strain>
    </source>
</reference>
<organism evidence="2 3">
    <name type="scientific">Dyella jejuensis</name>
    <dbReference type="NCBI Taxonomy" id="1432009"/>
    <lineage>
        <taxon>Bacteria</taxon>
        <taxon>Pseudomonadati</taxon>
        <taxon>Pseudomonadota</taxon>
        <taxon>Gammaproteobacteria</taxon>
        <taxon>Lysobacterales</taxon>
        <taxon>Rhodanobacteraceae</taxon>
        <taxon>Dyella</taxon>
    </lineage>
</organism>
<evidence type="ECO:0000313" key="2">
    <source>
        <dbReference type="EMBL" id="MFK2901075.1"/>
    </source>
</evidence>
<accession>A0ABW8JLB2</accession>
<dbReference type="Proteomes" id="UP001620461">
    <property type="component" value="Unassembled WGS sequence"/>
</dbReference>
<gene>
    <name evidence="2" type="ORF">ISP15_12070</name>
</gene>
<feature type="transmembrane region" description="Helical" evidence="1">
    <location>
        <begin position="12"/>
        <end position="35"/>
    </location>
</feature>
<name>A0ABW8JLB2_9GAMM</name>
<feature type="transmembrane region" description="Helical" evidence="1">
    <location>
        <begin position="47"/>
        <end position="70"/>
    </location>
</feature>
<sequence>MTSLLALLSSLISWVLYSSVAAIAPSMVAWIVLRWSERAPVVFNRTYLACLVWSLATLLIGAVAAAHVGITRPPFGPLIASGPFRVALVLSMLIGVMALWRLVPRIDARRIRISSACIAVAVVMAISFGVLTTLASVS</sequence>
<evidence type="ECO:0000256" key="1">
    <source>
        <dbReference type="SAM" id="Phobius"/>
    </source>
</evidence>
<protein>
    <submittedName>
        <fullName evidence="2">Uncharacterized protein</fullName>
    </submittedName>
</protein>
<evidence type="ECO:0000313" key="3">
    <source>
        <dbReference type="Proteomes" id="UP001620461"/>
    </source>
</evidence>
<feature type="transmembrane region" description="Helical" evidence="1">
    <location>
        <begin position="82"/>
        <end position="103"/>
    </location>
</feature>
<dbReference type="EMBL" id="JADIKJ010000012">
    <property type="protein sequence ID" value="MFK2901075.1"/>
    <property type="molecule type" value="Genomic_DNA"/>
</dbReference>
<proteinExistence type="predicted"/>
<keyword evidence="1" id="KW-1133">Transmembrane helix</keyword>
<feature type="transmembrane region" description="Helical" evidence="1">
    <location>
        <begin position="115"/>
        <end position="137"/>
    </location>
</feature>
<comment type="caution">
    <text evidence="2">The sequence shown here is derived from an EMBL/GenBank/DDBJ whole genome shotgun (WGS) entry which is preliminary data.</text>
</comment>
<dbReference type="RefSeq" id="WP_404547625.1">
    <property type="nucleotide sequence ID" value="NZ_JADIKJ010000012.1"/>
</dbReference>
<keyword evidence="3" id="KW-1185">Reference proteome</keyword>
<keyword evidence="1" id="KW-0812">Transmembrane</keyword>
<keyword evidence="1" id="KW-0472">Membrane</keyword>